<dbReference type="SUPFAM" id="SSF53800">
    <property type="entry name" value="Chelatase"/>
    <property type="match status" value="1"/>
</dbReference>
<gene>
    <name evidence="4" type="ORF">MMF94_18525</name>
</gene>
<dbReference type="Proteomes" id="UP001299970">
    <property type="component" value="Unassembled WGS sequence"/>
</dbReference>
<feature type="region of interest" description="Disordered" evidence="3">
    <location>
        <begin position="225"/>
        <end position="245"/>
    </location>
</feature>
<keyword evidence="5" id="KW-1185">Reference proteome</keyword>
<keyword evidence="1" id="KW-0479">Metal-binding</keyword>
<organism evidence="4 5">
    <name type="scientific">Pseudonocardia alaniniphila</name>
    <dbReference type="NCBI Taxonomy" id="75291"/>
    <lineage>
        <taxon>Bacteria</taxon>
        <taxon>Bacillati</taxon>
        <taxon>Actinomycetota</taxon>
        <taxon>Actinomycetes</taxon>
        <taxon>Pseudonocardiales</taxon>
        <taxon>Pseudonocardiaceae</taxon>
        <taxon>Pseudonocardia</taxon>
    </lineage>
</organism>
<evidence type="ECO:0000256" key="1">
    <source>
        <dbReference type="ARBA" id="ARBA00022723"/>
    </source>
</evidence>
<evidence type="ECO:0000313" key="4">
    <source>
        <dbReference type="EMBL" id="MCH6167686.1"/>
    </source>
</evidence>
<dbReference type="CDD" id="cd02980">
    <property type="entry name" value="TRX_Fd_family"/>
    <property type="match status" value="1"/>
</dbReference>
<evidence type="ECO:0000256" key="3">
    <source>
        <dbReference type="SAM" id="MobiDB-lite"/>
    </source>
</evidence>
<sequence length="245" mass="25624">MNGLSDVSAWTVARVIVLVARLTPSGVDERALRALAAAVAERSGLPTRVAYLDQVDPSVAAVLDEVAATSGTGHEVIVIPLALPADTYLRNWITRAVAHWRESRESDLPVALAPPLTSAREMADLLAGLALEDGTPVAVSPAAFRSPAWSTIDQPARHLFVCHGPRCTVYGAGATYRSLAAAAKGRDVQVTPTGCLGPCNLGPVVIDHPSGRWHEAVDGPAARALLDTGSDEDPAATTKTPHPSR</sequence>
<dbReference type="InterPro" id="IPR002762">
    <property type="entry name" value="CbiX-like"/>
</dbReference>
<proteinExistence type="predicted"/>
<comment type="caution">
    <text evidence="4">The sequence shown here is derived from an EMBL/GenBank/DDBJ whole genome shotgun (WGS) entry which is preliminary data.</text>
</comment>
<dbReference type="RefSeq" id="WP_241038166.1">
    <property type="nucleotide sequence ID" value="NZ_BAAAJF010000019.1"/>
</dbReference>
<protein>
    <recommendedName>
        <fullName evidence="6">(2Fe-2S) ferredoxin</fullName>
    </recommendedName>
</protein>
<name>A0ABS9TGL8_9PSEU</name>
<dbReference type="Gene3D" id="3.40.50.1400">
    <property type="match status" value="1"/>
</dbReference>
<dbReference type="Gene3D" id="3.40.30.10">
    <property type="entry name" value="Glutaredoxin"/>
    <property type="match status" value="1"/>
</dbReference>
<dbReference type="EMBL" id="JAKXMK010000015">
    <property type="protein sequence ID" value="MCH6167686.1"/>
    <property type="molecule type" value="Genomic_DNA"/>
</dbReference>
<evidence type="ECO:0000313" key="5">
    <source>
        <dbReference type="Proteomes" id="UP001299970"/>
    </source>
</evidence>
<accession>A0ABS9TGL8</accession>
<dbReference type="Pfam" id="PF01903">
    <property type="entry name" value="CbiX"/>
    <property type="match status" value="1"/>
</dbReference>
<dbReference type="InterPro" id="IPR036249">
    <property type="entry name" value="Thioredoxin-like_sf"/>
</dbReference>
<reference evidence="4 5" key="1">
    <citation type="submission" date="2022-03" db="EMBL/GenBank/DDBJ databases">
        <title>Pseudonocardia alaer sp. nov., a novel actinomycete isolated from reed forest soil.</title>
        <authorList>
            <person name="Wang L."/>
        </authorList>
    </citation>
    <scope>NUCLEOTIDE SEQUENCE [LARGE SCALE GENOMIC DNA]</scope>
    <source>
        <strain evidence="4 5">Y-16303</strain>
    </source>
</reference>
<dbReference type="SUPFAM" id="SSF52833">
    <property type="entry name" value="Thioredoxin-like"/>
    <property type="match status" value="1"/>
</dbReference>
<evidence type="ECO:0000256" key="2">
    <source>
        <dbReference type="ARBA" id="ARBA00023239"/>
    </source>
</evidence>
<keyword evidence="2" id="KW-0456">Lyase</keyword>
<evidence type="ECO:0008006" key="6">
    <source>
        <dbReference type="Google" id="ProtNLM"/>
    </source>
</evidence>